<evidence type="ECO:0000313" key="3">
    <source>
        <dbReference type="EMBL" id="AYG58106.1"/>
    </source>
</evidence>
<dbReference type="GO" id="GO:0046872">
    <property type="term" value="F:metal ion binding"/>
    <property type="evidence" value="ECO:0007669"/>
    <property type="project" value="InterPro"/>
</dbReference>
<keyword evidence="1" id="KW-0547">Nucleotide-binding</keyword>
<gene>
    <name evidence="3" type="ORF">CCGE525_04200</name>
</gene>
<feature type="domain" description="ATP-grasp" evidence="2">
    <location>
        <begin position="200"/>
        <end position="409"/>
    </location>
</feature>
<dbReference type="GO" id="GO:0005524">
    <property type="term" value="F:ATP binding"/>
    <property type="evidence" value="ECO:0007669"/>
    <property type="project" value="UniProtKB-UniRule"/>
</dbReference>
<dbReference type="InterPro" id="IPR011761">
    <property type="entry name" value="ATP-grasp"/>
</dbReference>
<keyword evidence="1" id="KW-0067">ATP-binding</keyword>
<proteinExistence type="predicted"/>
<protein>
    <submittedName>
        <fullName evidence="3">Tetratricopeptide repeat-containing protein</fullName>
    </submittedName>
</protein>
<dbReference type="RefSeq" id="WP_120703188.1">
    <property type="nucleotide sequence ID" value="NZ_CP032694.1"/>
</dbReference>
<evidence type="ECO:0000256" key="1">
    <source>
        <dbReference type="PROSITE-ProRule" id="PRU00409"/>
    </source>
</evidence>
<keyword evidence="4" id="KW-1185">Reference proteome</keyword>
<dbReference type="Proteomes" id="UP000282195">
    <property type="component" value="Chromosome"/>
</dbReference>
<dbReference type="OrthoDB" id="460582at2"/>
<dbReference type="PROSITE" id="PS50975">
    <property type="entry name" value="ATP_GRASP"/>
    <property type="match status" value="1"/>
</dbReference>
<dbReference type="EMBL" id="CP032694">
    <property type="protein sequence ID" value="AYG58106.1"/>
    <property type="molecule type" value="Genomic_DNA"/>
</dbReference>
<sequence length="420" mass="45836">MLMTSGLVADRAFDEIGGASRILGMQRIVSLIYAGADVTPLWNELMQRIGADNADAAALFDLATILQTLGRADEAHQVLRGAVELKRDFCVVHGNGQGPRLLAFVTQGNFMANTPLDFLLEGSNCVLWLHYVDPETTGLADLPDHDVAFMAIGESTENVPVLGRMQTLLADFDSPIMNNDPELIGRLTRDGVSGMLANEPSILSPSTYRVPREDLVAVGAGIKTLDECAPGLSFPLVVRPISTHAGNGMERITDILGLAAWLATQPAPELYVAPFIDFRGPDGLYNKQRVVFIEGKAFASHMALSEHWIVHYLSAGMAESPAKRAVEQAWMENFDTDFAIRHKESFAALYRHIGLDYFGIDCAELPDGRLLVFELDVAMVVHNMDSAVIYPYKQVAMRKLFDAFVNAVRNKKAGAGNDAS</sequence>
<dbReference type="AlphaFoldDB" id="A0A387FTC2"/>
<organism evidence="3 4">
    <name type="scientific">Rhizobium jaguaris</name>
    <dbReference type="NCBI Taxonomy" id="1312183"/>
    <lineage>
        <taxon>Bacteria</taxon>
        <taxon>Pseudomonadati</taxon>
        <taxon>Pseudomonadota</taxon>
        <taxon>Alphaproteobacteria</taxon>
        <taxon>Hyphomicrobiales</taxon>
        <taxon>Rhizobiaceae</taxon>
        <taxon>Rhizobium/Agrobacterium group</taxon>
        <taxon>Rhizobium</taxon>
    </lineage>
</organism>
<evidence type="ECO:0000313" key="4">
    <source>
        <dbReference type="Proteomes" id="UP000282195"/>
    </source>
</evidence>
<reference evidence="3 4" key="1">
    <citation type="submission" date="2018-10" db="EMBL/GenBank/DDBJ databases">
        <title>Rhizobium etli, R. leguminosarum and a new Rhizobium genospecies from Phaseolus dumosus.</title>
        <authorList>
            <person name="Ramirez-Puebla S.T."/>
            <person name="Rogel-Hernandez M.A."/>
            <person name="Guerrero G."/>
            <person name="Ormeno-Orrillo E."/>
            <person name="Martinez-Romero J.C."/>
            <person name="Negrete-Yankelevich S."/>
            <person name="Martinez-Romero E."/>
        </authorList>
    </citation>
    <scope>NUCLEOTIDE SEQUENCE [LARGE SCALE GENOMIC DNA]</scope>
    <source>
        <strain evidence="3 4">CCGE525</strain>
    </source>
</reference>
<dbReference type="KEGG" id="rjg:CCGE525_04200"/>
<dbReference type="SUPFAM" id="SSF56059">
    <property type="entry name" value="Glutathione synthetase ATP-binding domain-like"/>
    <property type="match status" value="1"/>
</dbReference>
<accession>A0A387FTC2</accession>
<evidence type="ECO:0000259" key="2">
    <source>
        <dbReference type="PROSITE" id="PS50975"/>
    </source>
</evidence>
<name>A0A387FTC2_9HYPH</name>